<dbReference type="AlphaFoldDB" id="A0A9D4UC69"/>
<comment type="caution">
    <text evidence="2">The sequence shown here is derived from an EMBL/GenBank/DDBJ whole genome shotgun (WGS) entry which is preliminary data.</text>
</comment>
<dbReference type="EMBL" id="JABFUD020000019">
    <property type="protein sequence ID" value="KAI5064833.1"/>
    <property type="molecule type" value="Genomic_DNA"/>
</dbReference>
<evidence type="ECO:0000313" key="3">
    <source>
        <dbReference type="Proteomes" id="UP000886520"/>
    </source>
</evidence>
<protein>
    <submittedName>
        <fullName evidence="2">Uncharacterized protein</fullName>
    </submittedName>
</protein>
<organism evidence="2 3">
    <name type="scientific">Adiantum capillus-veneris</name>
    <name type="common">Maidenhair fern</name>
    <dbReference type="NCBI Taxonomy" id="13818"/>
    <lineage>
        <taxon>Eukaryota</taxon>
        <taxon>Viridiplantae</taxon>
        <taxon>Streptophyta</taxon>
        <taxon>Embryophyta</taxon>
        <taxon>Tracheophyta</taxon>
        <taxon>Polypodiopsida</taxon>
        <taxon>Polypodiidae</taxon>
        <taxon>Polypodiales</taxon>
        <taxon>Pteridineae</taxon>
        <taxon>Pteridaceae</taxon>
        <taxon>Vittarioideae</taxon>
        <taxon>Adiantum</taxon>
    </lineage>
</organism>
<proteinExistence type="predicted"/>
<feature type="compositionally biased region" description="Polar residues" evidence="1">
    <location>
        <begin position="71"/>
        <end position="86"/>
    </location>
</feature>
<name>A0A9D4UC69_ADICA</name>
<keyword evidence="3" id="KW-1185">Reference proteome</keyword>
<accession>A0A9D4UC69</accession>
<reference evidence="2" key="1">
    <citation type="submission" date="2021-01" db="EMBL/GenBank/DDBJ databases">
        <title>Adiantum capillus-veneris genome.</title>
        <authorList>
            <person name="Fang Y."/>
            <person name="Liao Q."/>
        </authorList>
    </citation>
    <scope>NUCLEOTIDE SEQUENCE</scope>
    <source>
        <strain evidence="2">H3</strain>
        <tissue evidence="2">Leaf</tissue>
    </source>
</reference>
<dbReference type="Proteomes" id="UP000886520">
    <property type="component" value="Chromosome 19"/>
</dbReference>
<evidence type="ECO:0000256" key="1">
    <source>
        <dbReference type="SAM" id="MobiDB-lite"/>
    </source>
</evidence>
<feature type="region of interest" description="Disordered" evidence="1">
    <location>
        <begin position="67"/>
        <end position="119"/>
    </location>
</feature>
<evidence type="ECO:0000313" key="2">
    <source>
        <dbReference type="EMBL" id="KAI5064833.1"/>
    </source>
</evidence>
<gene>
    <name evidence="2" type="ORF">GOP47_0019528</name>
</gene>
<sequence length="373" mass="42546">MVETSQPSSIQEPLLSIMQNFIFPRHRIRFFSVTSSACRRALVAVVSSSQFLAALLRGKRAATQLFRLPVNSRQGQSMAGKNGTSNRRGRPPASPRSRGRARRGRSSDQISYGHVDSSDQVSSVSATIMIEELETQEEEILSMDMGQGSLHEIDETLAPEENGLQIVPWEIRDEIDSICKEKGAFIVSLLTCKREESLVIDEIKATWGPLWNEINDEFECELKKKPKFQDLVNHMFYVWEGNHRTVAWTETLKERFSTSKEKHCRVLCTIIDPTKVHEIALLSSLQRMNFMNTHALVATHLRDEIVNTTHICAADHVMYLNGLPEKDQNLIAAVRKKYAKGSEPWYPLTRSYLGIIVYDIQMTKEKESYWEVT</sequence>